<evidence type="ECO:0000256" key="1">
    <source>
        <dbReference type="SAM" id="Phobius"/>
    </source>
</evidence>
<feature type="transmembrane region" description="Helical" evidence="1">
    <location>
        <begin position="33"/>
        <end position="56"/>
    </location>
</feature>
<proteinExistence type="predicted"/>
<dbReference type="InterPro" id="IPR018649">
    <property type="entry name" value="SHOCT"/>
</dbReference>
<evidence type="ECO:0000313" key="4">
    <source>
        <dbReference type="Proteomes" id="UP000238392"/>
    </source>
</evidence>
<evidence type="ECO:0000259" key="2">
    <source>
        <dbReference type="Pfam" id="PF09851"/>
    </source>
</evidence>
<protein>
    <submittedName>
        <fullName evidence="3">Putative membrane protein</fullName>
    </submittedName>
</protein>
<feature type="domain" description="SHOCT" evidence="2">
    <location>
        <begin position="70"/>
        <end position="96"/>
    </location>
</feature>
<dbReference type="AlphaFoldDB" id="A0A2T0WUF1"/>
<organism evidence="3 4">
    <name type="scientific">Donghicola tyrosinivorans</name>
    <dbReference type="NCBI Taxonomy" id="1652492"/>
    <lineage>
        <taxon>Bacteria</taxon>
        <taxon>Pseudomonadati</taxon>
        <taxon>Pseudomonadota</taxon>
        <taxon>Alphaproteobacteria</taxon>
        <taxon>Rhodobacterales</taxon>
        <taxon>Roseobacteraceae</taxon>
        <taxon>Donghicola</taxon>
    </lineage>
</organism>
<sequence>MKWFAIPLIFLAGPALADRGEYYGHMMDGYGVGMMFGPVLWLIVLGLVVAGVVWFIRQPGNSATPKSAGDAMAELDMRLARGDIDPEDYAARKKLLAE</sequence>
<dbReference type="EMBL" id="PVTQ01000005">
    <property type="protein sequence ID" value="PRY90310.1"/>
    <property type="molecule type" value="Genomic_DNA"/>
</dbReference>
<keyword evidence="1" id="KW-1133">Transmembrane helix</keyword>
<name>A0A2T0WUF1_9RHOB</name>
<dbReference type="RefSeq" id="WP_106264181.1">
    <property type="nucleotide sequence ID" value="NZ_PVTQ01000005.1"/>
</dbReference>
<dbReference type="Proteomes" id="UP000238392">
    <property type="component" value="Unassembled WGS sequence"/>
</dbReference>
<keyword evidence="4" id="KW-1185">Reference proteome</keyword>
<reference evidence="3 4" key="1">
    <citation type="submission" date="2018-03" db="EMBL/GenBank/DDBJ databases">
        <title>Genomic Encyclopedia of Archaeal and Bacterial Type Strains, Phase II (KMG-II): from individual species to whole genera.</title>
        <authorList>
            <person name="Goeker M."/>
        </authorList>
    </citation>
    <scope>NUCLEOTIDE SEQUENCE [LARGE SCALE GENOMIC DNA]</scope>
    <source>
        <strain evidence="3 4">DSM 100212</strain>
    </source>
</reference>
<keyword evidence="1" id="KW-0812">Transmembrane</keyword>
<keyword evidence="1" id="KW-0472">Membrane</keyword>
<gene>
    <name evidence="3" type="ORF">CLV74_105293</name>
</gene>
<comment type="caution">
    <text evidence="3">The sequence shown here is derived from an EMBL/GenBank/DDBJ whole genome shotgun (WGS) entry which is preliminary data.</text>
</comment>
<dbReference type="Pfam" id="PF09851">
    <property type="entry name" value="SHOCT"/>
    <property type="match status" value="1"/>
</dbReference>
<evidence type="ECO:0000313" key="3">
    <source>
        <dbReference type="EMBL" id="PRY90310.1"/>
    </source>
</evidence>
<dbReference type="OrthoDB" id="1123500at2"/>
<accession>A0A2T0WUF1</accession>